<name>A0A927HEQ7_9RHOB</name>
<sequence>MTDNNDYLRTGDPKFRLSADITMLMLKGAAYAAVFCLALWFCIWALYAIGLLLPEESRDTEDPTPFSYVIPAETGTQLL</sequence>
<protein>
    <submittedName>
        <fullName evidence="2">RC-LH1 core complex protein PufX</fullName>
    </submittedName>
</protein>
<dbReference type="Gene3D" id="1.20.5.920">
    <property type="entry name" value="rhodobacter sphaeroides pufx membrane protein"/>
    <property type="match status" value="1"/>
</dbReference>
<comment type="caution">
    <text evidence="2">The sequence shown here is derived from an EMBL/GenBank/DDBJ whole genome shotgun (WGS) entry which is preliminary data.</text>
</comment>
<organism evidence="2 3">
    <name type="scientific">Sulfitobacter aestuariivivens</name>
    <dbReference type="NCBI Taxonomy" id="2766981"/>
    <lineage>
        <taxon>Bacteria</taxon>
        <taxon>Pseudomonadati</taxon>
        <taxon>Pseudomonadota</taxon>
        <taxon>Alphaproteobacteria</taxon>
        <taxon>Rhodobacterales</taxon>
        <taxon>Roseobacteraceae</taxon>
        <taxon>Sulfitobacter</taxon>
    </lineage>
</organism>
<accession>A0A927HEQ7</accession>
<evidence type="ECO:0000313" key="3">
    <source>
        <dbReference type="Proteomes" id="UP000635142"/>
    </source>
</evidence>
<gene>
    <name evidence="2" type="primary">pufX</name>
    <name evidence="2" type="ORF">H9Q16_14030</name>
</gene>
<feature type="transmembrane region" description="Helical" evidence="1">
    <location>
        <begin position="29"/>
        <end position="53"/>
    </location>
</feature>
<evidence type="ECO:0000313" key="2">
    <source>
        <dbReference type="EMBL" id="MBD3665047.1"/>
    </source>
</evidence>
<proteinExistence type="predicted"/>
<keyword evidence="3" id="KW-1185">Reference proteome</keyword>
<dbReference type="InterPro" id="IPR020169">
    <property type="entry name" value="Intrinsic_membrane_PufX"/>
</dbReference>
<dbReference type="AlphaFoldDB" id="A0A927HEQ7"/>
<dbReference type="Proteomes" id="UP000635142">
    <property type="component" value="Unassembled WGS sequence"/>
</dbReference>
<evidence type="ECO:0000256" key="1">
    <source>
        <dbReference type="SAM" id="Phobius"/>
    </source>
</evidence>
<keyword evidence="1" id="KW-0812">Transmembrane</keyword>
<keyword evidence="1" id="KW-0472">Membrane</keyword>
<dbReference type="Pfam" id="PF11511">
    <property type="entry name" value="RhodobacterPufX"/>
    <property type="match status" value="1"/>
</dbReference>
<dbReference type="RefSeq" id="WP_191076048.1">
    <property type="nucleotide sequence ID" value="NZ_JACTAG010000002.1"/>
</dbReference>
<reference evidence="2" key="1">
    <citation type="submission" date="2020-08" db="EMBL/GenBank/DDBJ databases">
        <title>Sulfitobacter aestuariivivens sp. nov., isolated from a tidal flat.</title>
        <authorList>
            <person name="Park S."/>
            <person name="Yoon J.-H."/>
        </authorList>
    </citation>
    <scope>NUCLEOTIDE SEQUENCE</scope>
    <source>
        <strain evidence="2">TSTF-M16</strain>
    </source>
</reference>
<dbReference type="EMBL" id="JACTAG010000002">
    <property type="protein sequence ID" value="MBD3665047.1"/>
    <property type="molecule type" value="Genomic_DNA"/>
</dbReference>
<keyword evidence="1" id="KW-1133">Transmembrane helix</keyword>